<name>A0AA36M6I0_CYLNA</name>
<feature type="transmembrane region" description="Helical" evidence="1">
    <location>
        <begin position="98"/>
        <end position="121"/>
    </location>
</feature>
<keyword evidence="1" id="KW-0812">Transmembrane</keyword>
<feature type="transmembrane region" description="Helical" evidence="1">
    <location>
        <begin position="178"/>
        <end position="199"/>
    </location>
</feature>
<evidence type="ECO:0000313" key="2">
    <source>
        <dbReference type="EMBL" id="CAJ0600949.1"/>
    </source>
</evidence>
<dbReference type="AlphaFoldDB" id="A0AA36M6I0"/>
<keyword evidence="1" id="KW-0472">Membrane</keyword>
<dbReference type="EMBL" id="CATQJL010000305">
    <property type="protein sequence ID" value="CAJ0600949.1"/>
    <property type="molecule type" value="Genomic_DNA"/>
</dbReference>
<evidence type="ECO:0000256" key="1">
    <source>
        <dbReference type="SAM" id="Phobius"/>
    </source>
</evidence>
<keyword evidence="3" id="KW-1185">Reference proteome</keyword>
<organism evidence="2 3">
    <name type="scientific">Cylicocyclus nassatus</name>
    <name type="common">Nematode worm</name>
    <dbReference type="NCBI Taxonomy" id="53992"/>
    <lineage>
        <taxon>Eukaryota</taxon>
        <taxon>Metazoa</taxon>
        <taxon>Ecdysozoa</taxon>
        <taxon>Nematoda</taxon>
        <taxon>Chromadorea</taxon>
        <taxon>Rhabditida</taxon>
        <taxon>Rhabditina</taxon>
        <taxon>Rhabditomorpha</taxon>
        <taxon>Strongyloidea</taxon>
        <taxon>Strongylidae</taxon>
        <taxon>Cylicocyclus</taxon>
    </lineage>
</organism>
<gene>
    <name evidence="2" type="ORF">CYNAS_LOCUS12932</name>
</gene>
<reference evidence="2" key="1">
    <citation type="submission" date="2023-07" db="EMBL/GenBank/DDBJ databases">
        <authorList>
            <consortium name="CYATHOMIX"/>
        </authorList>
    </citation>
    <scope>NUCLEOTIDE SEQUENCE</scope>
    <source>
        <strain evidence="2">N/A</strain>
    </source>
</reference>
<comment type="caution">
    <text evidence="2">The sequence shown here is derived from an EMBL/GenBank/DDBJ whole genome shotgun (WGS) entry which is preliminary data.</text>
</comment>
<sequence length="214" mass="23664">MAEQFLSCDNMKVHPVKDSKKEPPPMIVLSTAALATDDSKFRCRRAKPPMPKLCCFIPVKAASIFGVALTVLLSVAVYVYCVVYLLNMKNPDVDVSRMITFLSVALVIILLFAALFLWGLFAKRRNLMLAFTTLSCFLLFAVVGTLIATLVTSGDEFNSAVRKAEGDGHGHPTVADLVIFRVVLVVTALVLAIEVYAYIRMFVYIKAVRRSLPR</sequence>
<feature type="transmembrane region" description="Helical" evidence="1">
    <location>
        <begin position="128"/>
        <end position="151"/>
    </location>
</feature>
<protein>
    <submittedName>
        <fullName evidence="2">Uncharacterized protein</fullName>
    </submittedName>
</protein>
<accession>A0AA36M6I0</accession>
<evidence type="ECO:0000313" key="3">
    <source>
        <dbReference type="Proteomes" id="UP001176961"/>
    </source>
</evidence>
<feature type="transmembrane region" description="Helical" evidence="1">
    <location>
        <begin position="53"/>
        <end position="86"/>
    </location>
</feature>
<proteinExistence type="predicted"/>
<dbReference type="Proteomes" id="UP001176961">
    <property type="component" value="Unassembled WGS sequence"/>
</dbReference>
<keyword evidence="1" id="KW-1133">Transmembrane helix</keyword>